<dbReference type="AlphaFoldDB" id="A0AAV7RKF2"/>
<proteinExistence type="predicted"/>
<keyword evidence="3" id="KW-1185">Reference proteome</keyword>
<dbReference type="EMBL" id="JANPWB010000009">
    <property type="protein sequence ID" value="KAJ1151453.1"/>
    <property type="molecule type" value="Genomic_DNA"/>
</dbReference>
<protein>
    <submittedName>
        <fullName evidence="2">Uncharacterized protein</fullName>
    </submittedName>
</protein>
<evidence type="ECO:0000256" key="1">
    <source>
        <dbReference type="SAM" id="MobiDB-lite"/>
    </source>
</evidence>
<accession>A0AAV7RKF2</accession>
<reference evidence="2" key="1">
    <citation type="journal article" date="2022" name="bioRxiv">
        <title>Sequencing and chromosome-scale assembly of the giantPleurodeles waltlgenome.</title>
        <authorList>
            <person name="Brown T."/>
            <person name="Elewa A."/>
            <person name="Iarovenko S."/>
            <person name="Subramanian E."/>
            <person name="Araus A.J."/>
            <person name="Petzold A."/>
            <person name="Susuki M."/>
            <person name="Suzuki K.-i.T."/>
            <person name="Hayashi T."/>
            <person name="Toyoda A."/>
            <person name="Oliveira C."/>
            <person name="Osipova E."/>
            <person name="Leigh N.D."/>
            <person name="Simon A."/>
            <person name="Yun M.H."/>
        </authorList>
    </citation>
    <scope>NUCLEOTIDE SEQUENCE</scope>
    <source>
        <strain evidence="2">20211129_DDA</strain>
        <tissue evidence="2">Liver</tissue>
    </source>
</reference>
<dbReference type="Proteomes" id="UP001066276">
    <property type="component" value="Chromosome 5"/>
</dbReference>
<feature type="region of interest" description="Disordered" evidence="1">
    <location>
        <begin position="83"/>
        <end position="189"/>
    </location>
</feature>
<comment type="caution">
    <text evidence="2">The sequence shown here is derived from an EMBL/GenBank/DDBJ whole genome shotgun (WGS) entry which is preliminary data.</text>
</comment>
<gene>
    <name evidence="2" type="ORF">NDU88_004233</name>
</gene>
<evidence type="ECO:0000313" key="3">
    <source>
        <dbReference type="Proteomes" id="UP001066276"/>
    </source>
</evidence>
<name>A0AAV7RKF2_PLEWA</name>
<feature type="compositionally biased region" description="Low complexity" evidence="1">
    <location>
        <begin position="83"/>
        <end position="110"/>
    </location>
</feature>
<evidence type="ECO:0000313" key="2">
    <source>
        <dbReference type="EMBL" id="KAJ1151453.1"/>
    </source>
</evidence>
<sequence>MDRRRYGRRAAKQLTWEEGGKTMDSANCERQLSAAPGDTWGRRRPFGATRLVYGMPCRALRTGLQLVCSRGVADPADRAEWEPAAAAAWDTAAPPGTSRRGAAAGQQQPGSQEREKDTTRHERPGGAPVDSGDGPHGRGASSTHETQPEEGDTMYMSKVNPQGGRTGQTGALQRAFSVRPGSRPGDEVG</sequence>
<feature type="compositionally biased region" description="Basic and acidic residues" evidence="1">
    <location>
        <begin position="112"/>
        <end position="124"/>
    </location>
</feature>
<organism evidence="2 3">
    <name type="scientific">Pleurodeles waltl</name>
    <name type="common">Iberian ribbed newt</name>
    <dbReference type="NCBI Taxonomy" id="8319"/>
    <lineage>
        <taxon>Eukaryota</taxon>
        <taxon>Metazoa</taxon>
        <taxon>Chordata</taxon>
        <taxon>Craniata</taxon>
        <taxon>Vertebrata</taxon>
        <taxon>Euteleostomi</taxon>
        <taxon>Amphibia</taxon>
        <taxon>Batrachia</taxon>
        <taxon>Caudata</taxon>
        <taxon>Salamandroidea</taxon>
        <taxon>Salamandridae</taxon>
        <taxon>Pleurodelinae</taxon>
        <taxon>Pleurodeles</taxon>
    </lineage>
</organism>